<feature type="transmembrane region" description="Helical" evidence="6">
    <location>
        <begin position="48"/>
        <end position="73"/>
    </location>
</feature>
<feature type="transmembrane region" description="Helical" evidence="6">
    <location>
        <begin position="136"/>
        <end position="154"/>
    </location>
</feature>
<comment type="caution">
    <text evidence="7">The sequence shown here is derived from an EMBL/GenBank/DDBJ whole genome shotgun (WGS) entry which is preliminary data.</text>
</comment>
<organism evidence="7 8">
    <name type="scientific">Candidatus Beckwithbacteria bacterium CG10_big_fil_rev_8_21_14_0_10_34_10</name>
    <dbReference type="NCBI Taxonomy" id="1974495"/>
    <lineage>
        <taxon>Bacteria</taxon>
        <taxon>Candidatus Beckwithiibacteriota</taxon>
    </lineage>
</organism>
<feature type="transmembrane region" description="Helical" evidence="6">
    <location>
        <begin position="271"/>
        <end position="292"/>
    </location>
</feature>
<dbReference type="Pfam" id="PF01943">
    <property type="entry name" value="Polysacc_synt"/>
    <property type="match status" value="1"/>
</dbReference>
<evidence type="ECO:0000313" key="7">
    <source>
        <dbReference type="EMBL" id="PIS09182.1"/>
    </source>
</evidence>
<keyword evidence="2" id="KW-1003">Cell membrane</keyword>
<evidence type="ECO:0000256" key="3">
    <source>
        <dbReference type="ARBA" id="ARBA00022692"/>
    </source>
</evidence>
<dbReference type="PANTHER" id="PTHR30250">
    <property type="entry name" value="PST FAMILY PREDICTED COLANIC ACID TRANSPORTER"/>
    <property type="match status" value="1"/>
</dbReference>
<dbReference type="Proteomes" id="UP000230093">
    <property type="component" value="Unassembled WGS sequence"/>
</dbReference>
<dbReference type="InterPro" id="IPR050833">
    <property type="entry name" value="Poly_Biosynth_Transport"/>
</dbReference>
<comment type="subcellular location">
    <subcellularLocation>
        <location evidence="1">Cell membrane</location>
        <topology evidence="1">Multi-pass membrane protein</topology>
    </subcellularLocation>
</comment>
<evidence type="ECO:0000313" key="8">
    <source>
        <dbReference type="Proteomes" id="UP000230093"/>
    </source>
</evidence>
<feature type="transmembrane region" description="Helical" evidence="6">
    <location>
        <begin position="395"/>
        <end position="417"/>
    </location>
</feature>
<keyword evidence="4 6" id="KW-1133">Transmembrane helix</keyword>
<keyword evidence="3 6" id="KW-0812">Transmembrane</keyword>
<sequence>MKKIINSLFNLGKTRTAKNTYTVFAGNSIAGFMGMVLIILLSRFLGPAGFGVFSISFSFFTLLSKLADFGLNFAMVKDISQARAKKEDKKIIRIFETVFTVKLIITVLTALLGLLLVDWLSINLFKAPLTSGANRLVILFFAFFVFYDLVRVFFEANKRFLESTSIYIVSNLIKLLVVVFLFVFFSSFKEYIIIYLLGPFISALIFFPRTKLRLRIKFHSQEFKTLKKFASWMAVSVILAALGENLNVFMVSAKLSTYQTGIYSAAEKFLLPFYLFAGALGTVLVSRASEFLEFSHIKAFIKKVFVIQILFLIICLILFPLTSFLPLLLGSQYSASVPILKILVVAGFFRLAITPLNSVFYPLNKSFIFALDSFVQVLTLFVLNQRWLVKFQAQGAALALLVANILIFIFNYLYLFIQLKKHEKKAINLG</sequence>
<feature type="transmembrane region" description="Helical" evidence="6">
    <location>
        <begin position="304"/>
        <end position="329"/>
    </location>
</feature>
<evidence type="ECO:0000256" key="6">
    <source>
        <dbReference type="SAM" id="Phobius"/>
    </source>
</evidence>
<keyword evidence="5 6" id="KW-0472">Membrane</keyword>
<evidence type="ECO:0000256" key="5">
    <source>
        <dbReference type="ARBA" id="ARBA00023136"/>
    </source>
</evidence>
<feature type="transmembrane region" description="Helical" evidence="6">
    <location>
        <begin position="365"/>
        <end position="383"/>
    </location>
</feature>
<feature type="transmembrane region" description="Helical" evidence="6">
    <location>
        <begin position="335"/>
        <end position="353"/>
    </location>
</feature>
<reference evidence="8" key="1">
    <citation type="submission" date="2017-09" db="EMBL/GenBank/DDBJ databases">
        <title>Depth-based differentiation of microbial function through sediment-hosted aquifers and enrichment of novel symbionts in the deep terrestrial subsurface.</title>
        <authorList>
            <person name="Probst A.J."/>
            <person name="Ladd B."/>
            <person name="Jarett J.K."/>
            <person name="Geller-Mcgrath D.E."/>
            <person name="Sieber C.M.K."/>
            <person name="Emerson J.B."/>
            <person name="Anantharaman K."/>
            <person name="Thomas B.C."/>
            <person name="Malmstrom R."/>
            <person name="Stieglmeier M."/>
            <person name="Klingl A."/>
            <person name="Woyke T."/>
            <person name="Ryan C.M."/>
            <person name="Banfield J.F."/>
        </authorList>
    </citation>
    <scope>NUCLEOTIDE SEQUENCE [LARGE SCALE GENOMIC DNA]</scope>
</reference>
<feature type="transmembrane region" description="Helical" evidence="6">
    <location>
        <begin position="191"/>
        <end position="208"/>
    </location>
</feature>
<evidence type="ECO:0000256" key="1">
    <source>
        <dbReference type="ARBA" id="ARBA00004651"/>
    </source>
</evidence>
<accession>A0A2H0W956</accession>
<dbReference type="GO" id="GO:0005886">
    <property type="term" value="C:plasma membrane"/>
    <property type="evidence" value="ECO:0007669"/>
    <property type="project" value="UniProtKB-SubCell"/>
</dbReference>
<feature type="transmembrane region" description="Helical" evidence="6">
    <location>
        <begin position="229"/>
        <end position="251"/>
    </location>
</feature>
<feature type="transmembrane region" description="Helical" evidence="6">
    <location>
        <begin position="166"/>
        <end position="185"/>
    </location>
</feature>
<protein>
    <recommendedName>
        <fullName evidence="9">Polysaccharide biosynthesis protein C-terminal domain-containing protein</fullName>
    </recommendedName>
</protein>
<feature type="transmembrane region" description="Helical" evidence="6">
    <location>
        <begin position="94"/>
        <end position="116"/>
    </location>
</feature>
<name>A0A2H0W956_9BACT</name>
<evidence type="ECO:0000256" key="4">
    <source>
        <dbReference type="ARBA" id="ARBA00022989"/>
    </source>
</evidence>
<gene>
    <name evidence="7" type="ORF">COT75_02895</name>
</gene>
<proteinExistence type="predicted"/>
<evidence type="ECO:0000256" key="2">
    <source>
        <dbReference type="ARBA" id="ARBA00022475"/>
    </source>
</evidence>
<dbReference type="PANTHER" id="PTHR30250:SF11">
    <property type="entry name" value="O-ANTIGEN TRANSPORTER-RELATED"/>
    <property type="match status" value="1"/>
</dbReference>
<feature type="transmembrane region" description="Helical" evidence="6">
    <location>
        <begin position="21"/>
        <end position="42"/>
    </location>
</feature>
<dbReference type="EMBL" id="PEZT01000016">
    <property type="protein sequence ID" value="PIS09182.1"/>
    <property type="molecule type" value="Genomic_DNA"/>
</dbReference>
<dbReference type="InterPro" id="IPR002797">
    <property type="entry name" value="Polysacc_synth"/>
</dbReference>
<dbReference type="AlphaFoldDB" id="A0A2H0W956"/>
<evidence type="ECO:0008006" key="9">
    <source>
        <dbReference type="Google" id="ProtNLM"/>
    </source>
</evidence>